<dbReference type="AlphaFoldDB" id="A0A1L6FFL2"/>
<accession>A0A1L6FFL2</accession>
<dbReference type="EMBL" id="CP018839">
    <property type="protein sequence ID" value="APR05667.1"/>
    <property type="molecule type" value="Genomic_DNA"/>
</dbReference>
<dbReference type="KEGG" id="tcl:Tchl_2844"/>
<keyword evidence="2" id="KW-1185">Reference proteome</keyword>
<name>A0A1L6FFL2_9RHOO</name>
<evidence type="ECO:0000313" key="1">
    <source>
        <dbReference type="EMBL" id="APR05667.1"/>
    </source>
</evidence>
<sequence>MNFCDAQAYESLPAELRALIQRYFDGERTAQHCHCDSYMVTKGPPDHPCNADYLKKHNFWHKRLAYDRDKRPRGIIGITIEAALPEEATDAEA</sequence>
<protein>
    <submittedName>
        <fullName evidence="1">Uncharacterized protein</fullName>
    </submittedName>
</protein>
<proteinExistence type="predicted"/>
<evidence type="ECO:0000313" key="2">
    <source>
        <dbReference type="Proteomes" id="UP000185739"/>
    </source>
</evidence>
<organism evidence="1 2">
    <name type="scientific">Thauera chlorobenzoica</name>
    <dbReference type="NCBI Taxonomy" id="96773"/>
    <lineage>
        <taxon>Bacteria</taxon>
        <taxon>Pseudomonadati</taxon>
        <taxon>Pseudomonadota</taxon>
        <taxon>Betaproteobacteria</taxon>
        <taxon>Rhodocyclales</taxon>
        <taxon>Zoogloeaceae</taxon>
        <taxon>Thauera</taxon>
    </lineage>
</organism>
<reference evidence="1 2" key="1">
    <citation type="submission" date="2016-12" db="EMBL/GenBank/DDBJ databases">
        <title>Complete genome sequence of Thauera chlorobenzoica, a Betaproteobacterium degrading haloaromatics anaerobically to CO2 and halides.</title>
        <authorList>
            <person name="Goris T."/>
            <person name="Mergelsberg M."/>
            <person name="Boll M."/>
        </authorList>
    </citation>
    <scope>NUCLEOTIDE SEQUENCE [LARGE SCALE GENOMIC DNA]</scope>
    <source>
        <strain evidence="1 2">3CB1</strain>
    </source>
</reference>
<gene>
    <name evidence="1" type="ORF">Tchl_2844</name>
</gene>
<dbReference type="STRING" id="96773.Tchl_2844"/>
<dbReference type="Proteomes" id="UP000185739">
    <property type="component" value="Chromosome"/>
</dbReference>